<evidence type="ECO:0000259" key="4">
    <source>
        <dbReference type="PROSITE" id="PS50987"/>
    </source>
</evidence>
<dbReference type="InterPro" id="IPR011991">
    <property type="entry name" value="ArsR-like_HTH"/>
</dbReference>
<dbReference type="PRINTS" id="PR00778">
    <property type="entry name" value="HTHARSR"/>
</dbReference>
<reference evidence="5 6" key="1">
    <citation type="submission" date="2017-05" db="EMBL/GenBank/DDBJ databases">
        <title>Complete genome sequence of Corynebacterium striatum KC-Na-1 isolated from Neophocaena asiaeorientalis in Korea.</title>
        <authorList>
            <person name="Kim J.H."/>
            <person name="Lee K."/>
        </authorList>
    </citation>
    <scope>NUCLEOTIDE SEQUENCE [LARGE SCALE GENOMIC DNA]</scope>
    <source>
        <strain evidence="5 6">KC-Na-01</strain>
    </source>
</reference>
<dbReference type="EMBL" id="CP021252">
    <property type="protein sequence ID" value="ART20813.1"/>
    <property type="molecule type" value="Genomic_DNA"/>
</dbReference>
<dbReference type="PANTHER" id="PTHR43132:SF2">
    <property type="entry name" value="ARSENICAL RESISTANCE OPERON REPRESSOR ARSR-RELATED"/>
    <property type="match status" value="1"/>
</dbReference>
<dbReference type="PROSITE" id="PS50987">
    <property type="entry name" value="HTH_ARSR_2"/>
    <property type="match status" value="1"/>
</dbReference>
<evidence type="ECO:0000313" key="5">
    <source>
        <dbReference type="EMBL" id="ART20813.1"/>
    </source>
</evidence>
<dbReference type="NCBIfam" id="NF033788">
    <property type="entry name" value="HTH_metalloreg"/>
    <property type="match status" value="1"/>
</dbReference>
<dbReference type="Proteomes" id="UP000250197">
    <property type="component" value="Chromosome"/>
</dbReference>
<dbReference type="InterPro" id="IPR051011">
    <property type="entry name" value="Metal_resp_trans_reg"/>
</dbReference>
<dbReference type="RefSeq" id="WP_086890944.1">
    <property type="nucleotide sequence ID" value="NZ_CP021252.1"/>
</dbReference>
<dbReference type="InterPro" id="IPR036388">
    <property type="entry name" value="WH-like_DNA-bd_sf"/>
</dbReference>
<sequence length="100" mass="10683">MAKTTAAVSPFDAGAAATVISALDSPLRIRLVQELHERDHYAHELVAATGKSQPLISQHLRVLKKAGIVDSERSGREVLYKLVAPGVLTLLADASTLISR</sequence>
<dbReference type="GO" id="GO:0003677">
    <property type="term" value="F:DNA binding"/>
    <property type="evidence" value="ECO:0007669"/>
    <property type="project" value="UniProtKB-KW"/>
</dbReference>
<dbReference type="SMART" id="SM00418">
    <property type="entry name" value="HTH_ARSR"/>
    <property type="match status" value="1"/>
</dbReference>
<gene>
    <name evidence="5" type="ORF">CBE89_04390</name>
</gene>
<dbReference type="Gene3D" id="1.10.10.10">
    <property type="entry name" value="Winged helix-like DNA-binding domain superfamily/Winged helix DNA-binding domain"/>
    <property type="match status" value="1"/>
</dbReference>
<dbReference type="PANTHER" id="PTHR43132">
    <property type="entry name" value="ARSENICAL RESISTANCE OPERON REPRESSOR ARSR-RELATED"/>
    <property type="match status" value="1"/>
</dbReference>
<name>A0A2Z2IXV7_CORST</name>
<dbReference type="KEGG" id="cstr:CBE89_04390"/>
<accession>A0A2Z2IXV7</accession>
<evidence type="ECO:0000256" key="3">
    <source>
        <dbReference type="ARBA" id="ARBA00023163"/>
    </source>
</evidence>
<evidence type="ECO:0000313" key="6">
    <source>
        <dbReference type="Proteomes" id="UP000250197"/>
    </source>
</evidence>
<organism evidence="5 6">
    <name type="scientific">Corynebacterium striatum</name>
    <dbReference type="NCBI Taxonomy" id="43770"/>
    <lineage>
        <taxon>Bacteria</taxon>
        <taxon>Bacillati</taxon>
        <taxon>Actinomycetota</taxon>
        <taxon>Actinomycetes</taxon>
        <taxon>Mycobacteriales</taxon>
        <taxon>Corynebacteriaceae</taxon>
        <taxon>Corynebacterium</taxon>
    </lineage>
</organism>
<dbReference type="AlphaFoldDB" id="A0A2Z2IXV7"/>
<keyword evidence="3" id="KW-0804">Transcription</keyword>
<proteinExistence type="predicted"/>
<evidence type="ECO:0000256" key="2">
    <source>
        <dbReference type="ARBA" id="ARBA00023125"/>
    </source>
</evidence>
<dbReference type="InterPro" id="IPR001845">
    <property type="entry name" value="HTH_ArsR_DNA-bd_dom"/>
</dbReference>
<keyword evidence="2" id="KW-0238">DNA-binding</keyword>
<feature type="domain" description="HTH arsR-type" evidence="4">
    <location>
        <begin position="8"/>
        <end position="100"/>
    </location>
</feature>
<keyword evidence="1" id="KW-0805">Transcription regulation</keyword>
<dbReference type="CDD" id="cd00090">
    <property type="entry name" value="HTH_ARSR"/>
    <property type="match status" value="1"/>
</dbReference>
<dbReference type="SUPFAM" id="SSF46785">
    <property type="entry name" value="Winged helix' DNA-binding domain"/>
    <property type="match status" value="1"/>
</dbReference>
<evidence type="ECO:0000256" key="1">
    <source>
        <dbReference type="ARBA" id="ARBA00023015"/>
    </source>
</evidence>
<dbReference type="GO" id="GO:0003700">
    <property type="term" value="F:DNA-binding transcription factor activity"/>
    <property type="evidence" value="ECO:0007669"/>
    <property type="project" value="InterPro"/>
</dbReference>
<dbReference type="Pfam" id="PF01022">
    <property type="entry name" value="HTH_5"/>
    <property type="match status" value="1"/>
</dbReference>
<dbReference type="InterPro" id="IPR036390">
    <property type="entry name" value="WH_DNA-bd_sf"/>
</dbReference>
<protein>
    <submittedName>
        <fullName evidence="5">Transcriptional regulator</fullName>
    </submittedName>
</protein>